<feature type="transmembrane region" description="Helical" evidence="1">
    <location>
        <begin position="120"/>
        <end position="138"/>
    </location>
</feature>
<keyword evidence="1" id="KW-0812">Transmembrane</keyword>
<keyword evidence="1" id="KW-1133">Transmembrane helix</keyword>
<proteinExistence type="predicted"/>
<keyword evidence="1" id="KW-0472">Membrane</keyword>
<feature type="transmembrane region" description="Helical" evidence="1">
    <location>
        <begin position="68"/>
        <end position="92"/>
    </location>
</feature>
<feature type="transmembrane region" description="Helical" evidence="1">
    <location>
        <begin position="349"/>
        <end position="368"/>
    </location>
</feature>
<accession>A0A1G9WJV7</accession>
<feature type="transmembrane region" description="Helical" evidence="1">
    <location>
        <begin position="7"/>
        <end position="24"/>
    </location>
</feature>
<organism evidence="2 3">
    <name type="scientific">Megasphaera paucivorans</name>
    <dbReference type="NCBI Taxonomy" id="349095"/>
    <lineage>
        <taxon>Bacteria</taxon>
        <taxon>Bacillati</taxon>
        <taxon>Bacillota</taxon>
        <taxon>Negativicutes</taxon>
        <taxon>Veillonellales</taxon>
        <taxon>Veillonellaceae</taxon>
        <taxon>Megasphaera</taxon>
    </lineage>
</organism>
<dbReference type="OrthoDB" id="3199357at2"/>
<evidence type="ECO:0000313" key="2">
    <source>
        <dbReference type="EMBL" id="SDM84770.1"/>
    </source>
</evidence>
<keyword evidence="3" id="KW-1185">Reference proteome</keyword>
<evidence type="ECO:0000256" key="1">
    <source>
        <dbReference type="SAM" id="Phobius"/>
    </source>
</evidence>
<dbReference type="Proteomes" id="UP000199309">
    <property type="component" value="Unassembled WGS sequence"/>
</dbReference>
<feature type="transmembrane region" description="Helical" evidence="1">
    <location>
        <begin position="309"/>
        <end position="329"/>
    </location>
</feature>
<feature type="transmembrane region" description="Helical" evidence="1">
    <location>
        <begin position="173"/>
        <end position="195"/>
    </location>
</feature>
<name>A0A1G9WJV7_9FIRM</name>
<feature type="transmembrane region" description="Helical" evidence="1">
    <location>
        <begin position="263"/>
        <end position="288"/>
    </location>
</feature>
<feature type="transmembrane region" description="Helical" evidence="1">
    <location>
        <begin position="436"/>
        <end position="455"/>
    </location>
</feature>
<reference evidence="2 3" key="1">
    <citation type="submission" date="2016-10" db="EMBL/GenBank/DDBJ databases">
        <authorList>
            <person name="de Groot N.N."/>
        </authorList>
    </citation>
    <scope>NUCLEOTIDE SEQUENCE [LARGE SCALE GENOMIC DNA]</scope>
    <source>
        <strain evidence="2 3">DSM 16981</strain>
    </source>
</reference>
<evidence type="ECO:0000313" key="3">
    <source>
        <dbReference type="Proteomes" id="UP000199309"/>
    </source>
</evidence>
<gene>
    <name evidence="2" type="ORF">SAMN05660299_01625</name>
</gene>
<dbReference type="RefSeq" id="WP_091650401.1">
    <property type="nucleotide sequence ID" value="NZ_FNHQ01000015.1"/>
</dbReference>
<feature type="transmembrane region" description="Helical" evidence="1">
    <location>
        <begin position="405"/>
        <end position="424"/>
    </location>
</feature>
<sequence>MINLKPYTTAAAIFYLLSSIVLFFLTWVRWYYGVPAAILLLYASYRFLCSIPKEETAFSSISWSKEGFIASILLCIFLLSTGHGMFIGGSGYDIPWRNAMYYDLIHQSWPVLYEYSQSALVYYLTYWLAPAGITYVFGSNTLSANIILFLWTYIGLRIFISLLWNFLKAEKKYYIYITLIFLFWSGLSTIGMLIVSATGIMPFYLDADWGWHTWQFTAISQNGYTMGYMIRSTFDGLSNIYNQLIPIVLCTVLFLKYRQPTYYALFIALLLPYSPFGAVGLCLLAGIDMAGHGILAFRARQFSSFFKSLVSRSNIFAVIAILPIFFFYFTANASLDQTSSLWLAPLSDYTVIRITILGLYYMFYFIIFADLCHSHTTDSVLLGAVLLTLMIIPFFKIGHSLDFCWNASIPGFYIIMIFLMQEILRLFRTHDRSRHFVITMVVLCIAVTTPCLQLTSQFLKCYAAGTYFVYVNVPKLEDTLSNTSRDSVIHTYGNFMNPYYKDTPFYRCIAK</sequence>
<feature type="transmembrane region" description="Helical" evidence="1">
    <location>
        <begin position="380"/>
        <end position="399"/>
    </location>
</feature>
<protein>
    <submittedName>
        <fullName evidence="2">Uncharacterized protein</fullName>
    </submittedName>
</protein>
<dbReference type="AlphaFoldDB" id="A0A1G9WJV7"/>
<feature type="transmembrane region" description="Helical" evidence="1">
    <location>
        <begin position="145"/>
        <end position="167"/>
    </location>
</feature>
<dbReference type="EMBL" id="FNHQ01000015">
    <property type="protein sequence ID" value="SDM84770.1"/>
    <property type="molecule type" value="Genomic_DNA"/>
</dbReference>